<evidence type="ECO:0000256" key="1">
    <source>
        <dbReference type="ARBA" id="ARBA00022679"/>
    </source>
</evidence>
<dbReference type="Proteomes" id="UP001632038">
    <property type="component" value="Unassembled WGS sequence"/>
</dbReference>
<name>A0ABD3BLH9_9LAMI</name>
<dbReference type="GO" id="GO:0016747">
    <property type="term" value="F:acyltransferase activity, transferring groups other than amino-acyl groups"/>
    <property type="evidence" value="ECO:0007669"/>
    <property type="project" value="UniProtKB-ARBA"/>
</dbReference>
<dbReference type="Pfam" id="PF02458">
    <property type="entry name" value="Transferase"/>
    <property type="match status" value="1"/>
</dbReference>
<gene>
    <name evidence="3" type="ORF">CASFOL_038468</name>
</gene>
<sequence>MATNIVEQCQVAPSSGAPTEQSLKLLHFDILWLPMNPLKMVVFYGFPCSESYFLDTVVPSLKNSLSLTLKHFPSLAGKILIPHNSIPVSRYVAGEDSVSLTIAVSKADFKKVIGYHSREVDELYDLVTPLIVDSSSTIKLTSFQVTLFPNQGVCIGLTYHHSLGDGPALSLFFQAWASINKFNGDESHLLESGEERLPFYDRNVVPDGDRLANECWSHLKMLMPTTTTTTTSDTNTRERKFHALFVLSEAEIQILRSFILNKNPGMVNVSSFTVACAHLWTCLVKAAAAAGEEVADDEPEYLSFPVDCRGRFNPPLPNNYFGNCILSVVTESTNGKLRGNKGLLYAAEVIGEAIRKTVENDRGITDGYTESVLEFVKRMGDRMIIVAGSPRLDLYGLDYGWGRPVKNEFVSGHDNLELFFLGKSGKYQGGIDIAVVMSKVRMDAFAAVFDQSIIKAKESLWSKM</sequence>
<accession>A0ABD3BLH9</accession>
<dbReference type="InterPro" id="IPR023213">
    <property type="entry name" value="CAT-like_dom_sf"/>
</dbReference>
<keyword evidence="1" id="KW-0808">Transferase</keyword>
<protein>
    <submittedName>
        <fullName evidence="3">Uncharacterized protein</fullName>
    </submittedName>
</protein>
<reference evidence="4" key="1">
    <citation type="journal article" date="2024" name="IScience">
        <title>Strigolactones Initiate the Formation of Haustorium-like Structures in Castilleja.</title>
        <authorList>
            <person name="Buerger M."/>
            <person name="Peterson D."/>
            <person name="Chory J."/>
        </authorList>
    </citation>
    <scope>NUCLEOTIDE SEQUENCE [LARGE SCALE GENOMIC DNA]</scope>
</reference>
<dbReference type="InterPro" id="IPR051504">
    <property type="entry name" value="Plant_metabolite_acyltrans"/>
</dbReference>
<dbReference type="Gene3D" id="3.30.559.10">
    <property type="entry name" value="Chloramphenicol acetyltransferase-like domain"/>
    <property type="match status" value="2"/>
</dbReference>
<dbReference type="PANTHER" id="PTHR31625">
    <property type="match status" value="1"/>
</dbReference>
<evidence type="ECO:0000313" key="3">
    <source>
        <dbReference type="EMBL" id="KAL3618147.1"/>
    </source>
</evidence>
<dbReference type="EMBL" id="JAVIJP010000081">
    <property type="protein sequence ID" value="KAL3618147.1"/>
    <property type="molecule type" value="Genomic_DNA"/>
</dbReference>
<organism evidence="3 4">
    <name type="scientific">Castilleja foliolosa</name>
    <dbReference type="NCBI Taxonomy" id="1961234"/>
    <lineage>
        <taxon>Eukaryota</taxon>
        <taxon>Viridiplantae</taxon>
        <taxon>Streptophyta</taxon>
        <taxon>Embryophyta</taxon>
        <taxon>Tracheophyta</taxon>
        <taxon>Spermatophyta</taxon>
        <taxon>Magnoliopsida</taxon>
        <taxon>eudicotyledons</taxon>
        <taxon>Gunneridae</taxon>
        <taxon>Pentapetalae</taxon>
        <taxon>asterids</taxon>
        <taxon>lamiids</taxon>
        <taxon>Lamiales</taxon>
        <taxon>Orobanchaceae</taxon>
        <taxon>Pedicularideae</taxon>
        <taxon>Castillejinae</taxon>
        <taxon>Castilleja</taxon>
    </lineage>
</organism>
<dbReference type="AlphaFoldDB" id="A0ABD3BLH9"/>
<proteinExistence type="predicted"/>
<evidence type="ECO:0000313" key="4">
    <source>
        <dbReference type="Proteomes" id="UP001632038"/>
    </source>
</evidence>
<keyword evidence="4" id="KW-1185">Reference proteome</keyword>
<evidence type="ECO:0000256" key="2">
    <source>
        <dbReference type="ARBA" id="ARBA00023315"/>
    </source>
</evidence>
<keyword evidence="2" id="KW-0012">Acyltransferase</keyword>
<comment type="caution">
    <text evidence="3">The sequence shown here is derived from an EMBL/GenBank/DDBJ whole genome shotgun (WGS) entry which is preliminary data.</text>
</comment>